<keyword evidence="4 11" id="KW-0210">Decarboxylase</keyword>
<keyword evidence="11" id="KW-0963">Cytoplasm</keyword>
<evidence type="ECO:0000256" key="5">
    <source>
        <dbReference type="ARBA" id="ARBA00022898"/>
    </source>
</evidence>
<comment type="catalytic activity">
    <reaction evidence="9 11">
        <text>carboxyspermidine + H(+) = spermidine + CO2</text>
        <dbReference type="Rhea" id="RHEA:34095"/>
        <dbReference type="ChEBI" id="CHEBI:15378"/>
        <dbReference type="ChEBI" id="CHEBI:16526"/>
        <dbReference type="ChEBI" id="CHEBI:57834"/>
        <dbReference type="ChEBI" id="CHEBI:65072"/>
        <dbReference type="EC" id="4.1.1.96"/>
    </reaction>
</comment>
<dbReference type="Pfam" id="PF00278">
    <property type="entry name" value="Orn_DAP_Arg_deC"/>
    <property type="match status" value="1"/>
</dbReference>
<dbReference type="InterPro" id="IPR029066">
    <property type="entry name" value="PLP-binding_barrel"/>
</dbReference>
<dbReference type="GO" id="GO:0045312">
    <property type="term" value="P:nor-spermidine biosynthetic process"/>
    <property type="evidence" value="ECO:0007669"/>
    <property type="project" value="InterPro"/>
</dbReference>
<evidence type="ECO:0000256" key="6">
    <source>
        <dbReference type="ARBA" id="ARBA00023066"/>
    </source>
</evidence>
<evidence type="ECO:0000256" key="2">
    <source>
        <dbReference type="ARBA" id="ARBA00012259"/>
    </source>
</evidence>
<keyword evidence="5 11" id="KW-0663">Pyridoxal phosphate</keyword>
<evidence type="ECO:0000256" key="1">
    <source>
        <dbReference type="ARBA" id="ARBA00001933"/>
    </source>
</evidence>
<evidence type="ECO:0000256" key="4">
    <source>
        <dbReference type="ARBA" id="ARBA00022793"/>
    </source>
</evidence>
<dbReference type="PANTHER" id="PTHR43727:SF1">
    <property type="entry name" value="CARBOXYNORSPERMIDINE_CARBOXYSPERMIDINE DECARBOXYLASE"/>
    <property type="match status" value="1"/>
</dbReference>
<dbReference type="SUPFAM" id="SSF51419">
    <property type="entry name" value="PLP-binding barrel"/>
    <property type="match status" value="1"/>
</dbReference>
<keyword evidence="11" id="KW-0620">Polyamine biosynthesis</keyword>
<dbReference type="InterPro" id="IPR005730">
    <property type="entry name" value="Nsp_de-COase"/>
</dbReference>
<comment type="catalytic activity">
    <reaction evidence="10 11">
        <text>carboxynorspermidine + H(+) = norspermidine + CO2</text>
        <dbReference type="Rhea" id="RHEA:34099"/>
        <dbReference type="ChEBI" id="CHEBI:15378"/>
        <dbReference type="ChEBI" id="CHEBI:16526"/>
        <dbReference type="ChEBI" id="CHEBI:57920"/>
        <dbReference type="ChEBI" id="CHEBI:65070"/>
        <dbReference type="EC" id="4.1.1.96"/>
    </reaction>
</comment>
<gene>
    <name evidence="14" type="ORF">SAMN05444141_101164</name>
</gene>
<dbReference type="Gene3D" id="3.20.20.10">
    <property type="entry name" value="Alanine racemase"/>
    <property type="match status" value="1"/>
</dbReference>
<protein>
    <recommendedName>
        <fullName evidence="3 11">Carboxynorspermidine/carboxyspermidine decarboxylase</fullName>
        <shortName evidence="11">CANS DC/CAS DC</shortName>
        <shortName evidence="11">CANSDC/CASDC</shortName>
        <ecNumber evidence="2 11">4.1.1.96</ecNumber>
    </recommendedName>
</protein>
<dbReference type="GO" id="GO:0008295">
    <property type="term" value="P:spermidine biosynthetic process"/>
    <property type="evidence" value="ECO:0007669"/>
    <property type="project" value="UniProtKB-KW"/>
</dbReference>
<accession>A0A1I6XFW1</accession>
<evidence type="ECO:0000256" key="3">
    <source>
        <dbReference type="ARBA" id="ARBA00013633"/>
    </source>
</evidence>
<dbReference type="GO" id="GO:0009089">
    <property type="term" value="P:lysine biosynthetic process via diaminopimelate"/>
    <property type="evidence" value="ECO:0007669"/>
    <property type="project" value="TreeGrafter"/>
</dbReference>
<dbReference type="GO" id="GO:0005737">
    <property type="term" value="C:cytoplasm"/>
    <property type="evidence" value="ECO:0007669"/>
    <property type="project" value="UniProtKB-SubCell"/>
</dbReference>
<comment type="subcellular location">
    <subcellularLocation>
        <location evidence="11">Cytoplasm</location>
    </subcellularLocation>
</comment>
<organism evidence="14 15">
    <name type="scientific">Pseudovibrio denitrificans</name>
    <dbReference type="NCBI Taxonomy" id="258256"/>
    <lineage>
        <taxon>Bacteria</taxon>
        <taxon>Pseudomonadati</taxon>
        <taxon>Pseudomonadota</taxon>
        <taxon>Alphaproteobacteria</taxon>
        <taxon>Hyphomicrobiales</taxon>
        <taxon>Stappiaceae</taxon>
        <taxon>Pseudovibrio</taxon>
    </lineage>
</organism>
<feature type="binding site" evidence="12">
    <location>
        <position position="293"/>
    </location>
    <ligand>
        <name>substrate</name>
    </ligand>
</feature>
<dbReference type="EC" id="4.1.1.96" evidence="2 11"/>
<dbReference type="Proteomes" id="UP000183371">
    <property type="component" value="Unassembled WGS sequence"/>
</dbReference>
<sequence>MAELMQTQAGDAGAFKSFDLSRVPSPCFVVDEVAVRRNLSMLKDVADRSGAHVLAALKAFSMFALAPVVREYLEGTCASGLYEARLGREKYGGEVATFCAGYKASEIDEIIGYTDHMIFNSAAQKDRFLPNVRAAKHNVDVGLRINPEHSEGEVEKYDPCAPCSRLGFPVSQLSAEVLTGVNGIHMHTLCEQEFEPLQRTWNAVKDKLAPYFDQLKWINFGGGHHITREDYDREALIAFIKDVRAETGLEVYLEPGEAVALDAGILIGEVLDLPKNGVDLAIVDISATCHMPDVIEAPYRPAMLGEAKEGHKYRLGGPSCLAGDVIGDYTRAEPLQIGDRFAFLDQAHYSMVKTNTFNGVPLPTIALWNSESDELKIIREFSYNDFLNRLS</sequence>
<dbReference type="Gene3D" id="2.40.37.10">
    <property type="entry name" value="Lyase, Ornithine Decarboxylase, Chain A, domain 1"/>
    <property type="match status" value="1"/>
</dbReference>
<name>A0A1I6XFW1_9HYPH</name>
<comment type="cofactor">
    <cofactor evidence="1 11">
        <name>pyridoxal 5'-phosphate</name>
        <dbReference type="ChEBI" id="CHEBI:597326"/>
    </cofactor>
</comment>
<keyword evidence="6 11" id="KW-0745">Spermidine biosynthesis</keyword>
<evidence type="ECO:0000313" key="15">
    <source>
        <dbReference type="Proteomes" id="UP000183371"/>
    </source>
</evidence>
<feature type="domain" description="Orn/DAP/Arg decarboxylase 2 C-terminal" evidence="13">
    <location>
        <begin position="76"/>
        <end position="345"/>
    </location>
</feature>
<feature type="binding site" evidence="12">
    <location>
        <position position="257"/>
    </location>
    <ligand>
        <name>substrate</name>
    </ligand>
</feature>
<evidence type="ECO:0000256" key="11">
    <source>
        <dbReference type="PIRNR" id="PIRNR038941"/>
    </source>
</evidence>
<dbReference type="GO" id="GO:0008836">
    <property type="term" value="F:diaminopimelate decarboxylase activity"/>
    <property type="evidence" value="ECO:0007669"/>
    <property type="project" value="TreeGrafter"/>
</dbReference>
<dbReference type="SUPFAM" id="SSF50621">
    <property type="entry name" value="Alanine racemase C-terminal domain-like"/>
    <property type="match status" value="1"/>
</dbReference>
<evidence type="ECO:0000259" key="13">
    <source>
        <dbReference type="Pfam" id="PF00278"/>
    </source>
</evidence>
<comment type="similarity">
    <text evidence="8 11">Belongs to the Orn/Lys/Arg decarboxylase class-II family. NspC subfamily.</text>
</comment>
<evidence type="ECO:0000256" key="10">
    <source>
        <dbReference type="ARBA" id="ARBA00047389"/>
    </source>
</evidence>
<dbReference type="InterPro" id="IPR022643">
    <property type="entry name" value="De-COase2_C"/>
</dbReference>
<comment type="subunit">
    <text evidence="11">Homodimer.</text>
</comment>
<evidence type="ECO:0000256" key="8">
    <source>
        <dbReference type="ARBA" id="ARBA00025802"/>
    </source>
</evidence>
<dbReference type="CDD" id="cd06829">
    <property type="entry name" value="PLPDE_III_CANSDC"/>
    <property type="match status" value="1"/>
</dbReference>
<dbReference type="PANTHER" id="PTHR43727">
    <property type="entry name" value="DIAMINOPIMELATE DECARBOXYLASE"/>
    <property type="match status" value="1"/>
</dbReference>
<evidence type="ECO:0000256" key="7">
    <source>
        <dbReference type="ARBA" id="ARBA00023239"/>
    </source>
</evidence>
<dbReference type="AlphaFoldDB" id="A0A1I6XFW1"/>
<evidence type="ECO:0000313" key="14">
    <source>
        <dbReference type="EMBL" id="SFT37209.1"/>
    </source>
</evidence>
<evidence type="ECO:0000256" key="9">
    <source>
        <dbReference type="ARBA" id="ARBA00047351"/>
    </source>
</evidence>
<dbReference type="EMBL" id="FPBD01000001">
    <property type="protein sequence ID" value="SFT37209.1"/>
    <property type="molecule type" value="Genomic_DNA"/>
</dbReference>
<keyword evidence="7 11" id="KW-0456">Lyase</keyword>
<dbReference type="PIRSF" id="PIRSF038941">
    <property type="entry name" value="NspC"/>
    <property type="match status" value="1"/>
</dbReference>
<comment type="function">
    <text evidence="11">Catalyzes the decarboxylation of carboxynorspermidine and carboxyspermidine.</text>
</comment>
<reference evidence="15" key="1">
    <citation type="submission" date="2016-10" db="EMBL/GenBank/DDBJ databases">
        <authorList>
            <person name="Varghese N."/>
            <person name="Submissions S."/>
        </authorList>
    </citation>
    <scope>NUCLEOTIDE SEQUENCE [LARGE SCALE GENOMIC DNA]</scope>
    <source>
        <strain evidence="15">DSM 17465</strain>
    </source>
</reference>
<keyword evidence="15" id="KW-1185">Reference proteome</keyword>
<proteinExistence type="inferred from homology"/>
<evidence type="ECO:0000256" key="12">
    <source>
        <dbReference type="PIRSR" id="PIRSR038941-1"/>
    </source>
</evidence>
<dbReference type="NCBIfam" id="TIGR01047">
    <property type="entry name" value="nspC"/>
    <property type="match status" value="1"/>
</dbReference>
<dbReference type="InterPro" id="IPR009006">
    <property type="entry name" value="Ala_racemase/Decarboxylase_C"/>
</dbReference>